<feature type="region of interest" description="Disordered" evidence="1">
    <location>
        <begin position="1"/>
        <end position="21"/>
    </location>
</feature>
<comment type="caution">
    <text evidence="2">The sequence shown here is derived from an EMBL/GenBank/DDBJ whole genome shotgun (WGS) entry which is preliminary data.</text>
</comment>
<name>A0AA41RSH1_PAPNU</name>
<protein>
    <submittedName>
        <fullName evidence="2">Uncharacterized protein</fullName>
    </submittedName>
</protein>
<feature type="region of interest" description="Disordered" evidence="1">
    <location>
        <begin position="77"/>
        <end position="97"/>
    </location>
</feature>
<evidence type="ECO:0000256" key="1">
    <source>
        <dbReference type="SAM" id="MobiDB-lite"/>
    </source>
</evidence>
<feature type="compositionally biased region" description="Polar residues" evidence="1">
    <location>
        <begin position="1"/>
        <end position="11"/>
    </location>
</feature>
<keyword evidence="3" id="KW-1185">Reference proteome</keyword>
<proteinExistence type="predicted"/>
<evidence type="ECO:0000313" key="2">
    <source>
        <dbReference type="EMBL" id="MCL7025734.1"/>
    </source>
</evidence>
<evidence type="ECO:0000313" key="3">
    <source>
        <dbReference type="Proteomes" id="UP001177140"/>
    </source>
</evidence>
<organism evidence="2 3">
    <name type="scientific">Papaver nudicaule</name>
    <name type="common">Iceland poppy</name>
    <dbReference type="NCBI Taxonomy" id="74823"/>
    <lineage>
        <taxon>Eukaryota</taxon>
        <taxon>Viridiplantae</taxon>
        <taxon>Streptophyta</taxon>
        <taxon>Embryophyta</taxon>
        <taxon>Tracheophyta</taxon>
        <taxon>Spermatophyta</taxon>
        <taxon>Magnoliopsida</taxon>
        <taxon>Ranunculales</taxon>
        <taxon>Papaveraceae</taxon>
        <taxon>Papaveroideae</taxon>
        <taxon>Papaver</taxon>
    </lineage>
</organism>
<gene>
    <name evidence="2" type="ORF">MKW94_013862</name>
</gene>
<accession>A0AA41RSH1</accession>
<sequence>MDLRQGESSVVNLDPQIPEQLHESKEKSLFKDLYKHHQCRYIPEIIHKSKKKKQQQLSIEERRQRIKKLEERFVKLQRDGGVSSEDEHVSSPEDEEDEEIHVPKCPHWFNLCLEVWGTSADRNIDAIKTRVKESGLVFEIHTAAVFSDDGKAGCGAVLRDCFRRPIAASSRAVSGGISTFYYQLQGVLLGVQMAKEYQVPQFKLYCSSGAVSNFVLVAVRRGSIKCFCGDKRKLDTSGNYCINCFMCRMKTDNEEEAEKGYKLFSEISSCVLDLERQGLPYFSVCEVEKEKNEPARWMAQLGENREMDLLQISESEGLSDILYKDAFGHLYE</sequence>
<dbReference type="AlphaFoldDB" id="A0AA41RSH1"/>
<dbReference type="EMBL" id="JAJJMA010048551">
    <property type="protein sequence ID" value="MCL7025734.1"/>
    <property type="molecule type" value="Genomic_DNA"/>
</dbReference>
<reference evidence="2" key="1">
    <citation type="submission" date="2022-03" db="EMBL/GenBank/DDBJ databases">
        <title>A functionally conserved STORR gene fusion in Papaver species that diverged 16.8 million years ago.</title>
        <authorList>
            <person name="Catania T."/>
        </authorList>
    </citation>
    <scope>NUCLEOTIDE SEQUENCE</scope>
    <source>
        <strain evidence="2">S-191538</strain>
    </source>
</reference>
<dbReference type="Proteomes" id="UP001177140">
    <property type="component" value="Unassembled WGS sequence"/>
</dbReference>